<dbReference type="OrthoDB" id="534610at2759"/>
<reference evidence="1" key="1">
    <citation type="submission" date="2020-10" db="EMBL/GenBank/DDBJ databases">
        <authorList>
            <person name="Han B."/>
            <person name="Lu T."/>
            <person name="Zhao Q."/>
            <person name="Huang X."/>
            <person name="Zhao Y."/>
        </authorList>
    </citation>
    <scope>NUCLEOTIDE SEQUENCE</scope>
</reference>
<dbReference type="PANTHER" id="PTHR35100">
    <property type="entry name" value="FOLD PROTEIN"/>
    <property type="match status" value="1"/>
</dbReference>
<sequence length="183" mass="19879">MGIHEDSRPSGALGGLYGEIMATETPMLEAHPLQPLIKNLNTALYANSLIGVGIASSLYHTSQGEIRKYLRWADYTMIATSTLCLSRALRDENPKFLMAASTLLLPFQPLMVSAVHTGIMEVSFAKRASIDPELKMAHNLHKMSLLGGALFIADDVFPQTSYLHAAWHLAAALGVGTCNKLLE</sequence>
<dbReference type="AlphaFoldDB" id="A0A811PQ13"/>
<evidence type="ECO:0000313" key="2">
    <source>
        <dbReference type="Proteomes" id="UP000604825"/>
    </source>
</evidence>
<name>A0A811PQ13_9POAL</name>
<keyword evidence="2" id="KW-1185">Reference proteome</keyword>
<dbReference type="Proteomes" id="UP000604825">
    <property type="component" value="Unassembled WGS sequence"/>
</dbReference>
<organism evidence="1 2">
    <name type="scientific">Miscanthus lutarioriparius</name>
    <dbReference type="NCBI Taxonomy" id="422564"/>
    <lineage>
        <taxon>Eukaryota</taxon>
        <taxon>Viridiplantae</taxon>
        <taxon>Streptophyta</taxon>
        <taxon>Embryophyta</taxon>
        <taxon>Tracheophyta</taxon>
        <taxon>Spermatophyta</taxon>
        <taxon>Magnoliopsida</taxon>
        <taxon>Liliopsida</taxon>
        <taxon>Poales</taxon>
        <taxon>Poaceae</taxon>
        <taxon>PACMAD clade</taxon>
        <taxon>Panicoideae</taxon>
        <taxon>Andropogonodae</taxon>
        <taxon>Andropogoneae</taxon>
        <taxon>Saccharinae</taxon>
        <taxon>Miscanthus</taxon>
    </lineage>
</organism>
<comment type="caution">
    <text evidence="1">The sequence shown here is derived from an EMBL/GenBank/DDBJ whole genome shotgun (WGS) entry which is preliminary data.</text>
</comment>
<evidence type="ECO:0000313" key="1">
    <source>
        <dbReference type="EMBL" id="CAD6245132.1"/>
    </source>
</evidence>
<dbReference type="PANTHER" id="PTHR35100:SF1">
    <property type="entry name" value="F15H11.13 PROTEIN"/>
    <property type="match status" value="1"/>
</dbReference>
<protein>
    <submittedName>
        <fullName evidence="1">Uncharacterized protein</fullName>
    </submittedName>
</protein>
<dbReference type="EMBL" id="CAJGYO010000007">
    <property type="protein sequence ID" value="CAD6245132.1"/>
    <property type="molecule type" value="Genomic_DNA"/>
</dbReference>
<gene>
    <name evidence="1" type="ORF">NCGR_LOCUS29591</name>
</gene>
<proteinExistence type="predicted"/>
<accession>A0A811PQ13</accession>